<feature type="region of interest" description="Disordered" evidence="1">
    <location>
        <begin position="147"/>
        <end position="171"/>
    </location>
</feature>
<feature type="region of interest" description="Disordered" evidence="1">
    <location>
        <begin position="1"/>
        <end position="24"/>
    </location>
</feature>
<keyword evidence="3" id="KW-1185">Reference proteome</keyword>
<sequence>MANSKKQSREERLRKKRLAEKKRYERIKNNDALWKEKQEKNKQNYIRRKEENKQLPINEMNPRQQRLQRKRWRKNYKSYYLRKKQAKRTVAILAQNTPPQSPSVMSDTELIALQENFCDPSPLENPFLCREPESPIPGPSRILRSMSQQSNELSSHLGIRTPNKSPSCPSPITSAVRCTSYIKDKEINNLKK</sequence>
<proteinExistence type="predicted"/>
<gene>
    <name evidence="2" type="ORF">PARMNEM_LOCUS2377</name>
</gene>
<feature type="compositionally biased region" description="Polar residues" evidence="1">
    <location>
        <begin position="162"/>
        <end position="171"/>
    </location>
</feature>
<name>A0AAV1KDI4_9NEOP</name>
<reference evidence="2 3" key="1">
    <citation type="submission" date="2023-11" db="EMBL/GenBank/DDBJ databases">
        <authorList>
            <person name="Hedman E."/>
            <person name="Englund M."/>
            <person name="Stromberg M."/>
            <person name="Nyberg Akerstrom W."/>
            <person name="Nylinder S."/>
            <person name="Jareborg N."/>
            <person name="Kallberg Y."/>
            <person name="Kronander E."/>
        </authorList>
    </citation>
    <scope>NUCLEOTIDE SEQUENCE [LARGE SCALE GENOMIC DNA]</scope>
</reference>
<dbReference type="Proteomes" id="UP001314205">
    <property type="component" value="Unassembled WGS sequence"/>
</dbReference>
<comment type="caution">
    <text evidence="2">The sequence shown here is derived from an EMBL/GenBank/DDBJ whole genome shotgun (WGS) entry which is preliminary data.</text>
</comment>
<feature type="region of interest" description="Disordered" evidence="1">
    <location>
        <begin position="36"/>
        <end position="56"/>
    </location>
</feature>
<dbReference type="EMBL" id="CAVLGL010000013">
    <property type="protein sequence ID" value="CAK1580604.1"/>
    <property type="molecule type" value="Genomic_DNA"/>
</dbReference>
<evidence type="ECO:0000256" key="1">
    <source>
        <dbReference type="SAM" id="MobiDB-lite"/>
    </source>
</evidence>
<organism evidence="2 3">
    <name type="scientific">Parnassius mnemosyne</name>
    <name type="common">clouded apollo</name>
    <dbReference type="NCBI Taxonomy" id="213953"/>
    <lineage>
        <taxon>Eukaryota</taxon>
        <taxon>Metazoa</taxon>
        <taxon>Ecdysozoa</taxon>
        <taxon>Arthropoda</taxon>
        <taxon>Hexapoda</taxon>
        <taxon>Insecta</taxon>
        <taxon>Pterygota</taxon>
        <taxon>Neoptera</taxon>
        <taxon>Endopterygota</taxon>
        <taxon>Lepidoptera</taxon>
        <taxon>Glossata</taxon>
        <taxon>Ditrysia</taxon>
        <taxon>Papilionoidea</taxon>
        <taxon>Papilionidae</taxon>
        <taxon>Parnassiinae</taxon>
        <taxon>Parnassini</taxon>
        <taxon>Parnassius</taxon>
        <taxon>Driopa</taxon>
    </lineage>
</organism>
<protein>
    <submittedName>
        <fullName evidence="2">Uncharacterized protein</fullName>
    </submittedName>
</protein>
<evidence type="ECO:0000313" key="3">
    <source>
        <dbReference type="Proteomes" id="UP001314205"/>
    </source>
</evidence>
<dbReference type="AlphaFoldDB" id="A0AAV1KDI4"/>
<feature type="compositionally biased region" description="Basic and acidic residues" evidence="1">
    <location>
        <begin position="36"/>
        <end position="53"/>
    </location>
</feature>
<accession>A0AAV1KDI4</accession>
<evidence type="ECO:0000313" key="2">
    <source>
        <dbReference type="EMBL" id="CAK1580604.1"/>
    </source>
</evidence>